<accession>A0A497JFA6</accession>
<evidence type="ECO:0000313" key="2">
    <source>
        <dbReference type="EMBL" id="RLG69321.1"/>
    </source>
</evidence>
<feature type="transmembrane region" description="Helical" evidence="1">
    <location>
        <begin position="60"/>
        <end position="85"/>
    </location>
</feature>
<feature type="non-terminal residue" evidence="2">
    <location>
        <position position="209"/>
    </location>
</feature>
<sequence length="209" mass="23162">MFESIAKALFAEERVERFKFLLGHELGLSIKRAEMLALSIASVSALIFSVFAFLSDLDGIIIIFGFVCAFVIAYLFSFFFFSFLAERKQREKEKNASVALMQASLLPEGTTAERIVKELSKMHNPLAEEFKIVLNEIGKGAEINNALENLAKRCNGRAIAKLVQLLKMADVTGGVTPAMLRESAKEIVDEQTLARERAALLTIQKATLV</sequence>
<evidence type="ECO:0000313" key="3">
    <source>
        <dbReference type="Proteomes" id="UP000277633"/>
    </source>
</evidence>
<reference evidence="2 3" key="1">
    <citation type="submission" date="2018-06" db="EMBL/GenBank/DDBJ databases">
        <title>Extensive metabolic versatility and redundancy in microbially diverse, dynamic hydrothermal sediments.</title>
        <authorList>
            <person name="Dombrowski N."/>
            <person name="Teske A."/>
            <person name="Baker B.J."/>
        </authorList>
    </citation>
    <scope>NUCLEOTIDE SEQUENCE [LARGE SCALE GENOMIC DNA]</scope>
    <source>
        <strain evidence="2">B9_G13</strain>
    </source>
</reference>
<comment type="caution">
    <text evidence="2">The sequence shown here is derived from an EMBL/GenBank/DDBJ whole genome shotgun (WGS) entry which is preliminary data.</text>
</comment>
<protein>
    <submittedName>
        <fullName evidence="2">Uncharacterized protein</fullName>
    </submittedName>
</protein>
<dbReference type="EMBL" id="QMWO01000085">
    <property type="protein sequence ID" value="RLG69321.1"/>
    <property type="molecule type" value="Genomic_DNA"/>
</dbReference>
<dbReference type="AlphaFoldDB" id="A0A497JFA6"/>
<evidence type="ECO:0000256" key="1">
    <source>
        <dbReference type="SAM" id="Phobius"/>
    </source>
</evidence>
<keyword evidence="1" id="KW-1133">Transmembrane helix</keyword>
<dbReference type="PANTHER" id="PTHR35007">
    <property type="entry name" value="INTEGRAL MEMBRANE PROTEIN-RELATED"/>
    <property type="match status" value="1"/>
</dbReference>
<dbReference type="PANTHER" id="PTHR35007:SF2">
    <property type="entry name" value="PILUS ASSEMBLE PROTEIN"/>
    <property type="match status" value="1"/>
</dbReference>
<feature type="transmembrane region" description="Helical" evidence="1">
    <location>
        <begin position="35"/>
        <end position="54"/>
    </location>
</feature>
<keyword evidence="1" id="KW-0472">Membrane</keyword>
<name>A0A497JFA6_9ARCH</name>
<gene>
    <name evidence="2" type="ORF">DRO07_02495</name>
</gene>
<proteinExistence type="predicted"/>
<dbReference type="Proteomes" id="UP000277633">
    <property type="component" value="Unassembled WGS sequence"/>
</dbReference>
<keyword evidence="1" id="KW-0812">Transmembrane</keyword>
<organism evidence="2 3">
    <name type="scientific">Candidatus Iainarchaeum sp</name>
    <dbReference type="NCBI Taxonomy" id="3101447"/>
    <lineage>
        <taxon>Archaea</taxon>
        <taxon>Candidatus Iainarchaeota</taxon>
        <taxon>Candidatus Iainarchaeia</taxon>
        <taxon>Candidatus Iainarchaeales</taxon>
        <taxon>Candidatus Iainarchaeaceae</taxon>
        <taxon>Candidatus Iainarchaeum</taxon>
    </lineage>
</organism>